<dbReference type="SUPFAM" id="SSF52540">
    <property type="entry name" value="P-loop containing nucleoside triphosphate hydrolases"/>
    <property type="match status" value="1"/>
</dbReference>
<proteinExistence type="inferred from homology"/>
<dbReference type="InterPro" id="IPR001482">
    <property type="entry name" value="T2SS/T4SS_dom"/>
</dbReference>
<keyword evidence="4" id="KW-0175">Coiled coil</keyword>
<feature type="coiled-coil region" evidence="4">
    <location>
        <begin position="133"/>
        <end position="160"/>
    </location>
</feature>
<dbReference type="Proteomes" id="UP000228687">
    <property type="component" value="Unassembled WGS sequence"/>
</dbReference>
<dbReference type="Pfam" id="PF05157">
    <property type="entry name" value="MshEN"/>
    <property type="match status" value="1"/>
</dbReference>
<dbReference type="Gene3D" id="3.30.450.90">
    <property type="match status" value="1"/>
</dbReference>
<evidence type="ECO:0000256" key="3">
    <source>
        <dbReference type="ARBA" id="ARBA00022840"/>
    </source>
</evidence>
<dbReference type="InterPro" id="IPR037257">
    <property type="entry name" value="T2SS_E_N_sf"/>
</dbReference>
<dbReference type="InterPro" id="IPR007831">
    <property type="entry name" value="T2SS_GspE_N"/>
</dbReference>
<comment type="caution">
    <text evidence="6">The sequence shown here is derived from an EMBL/GenBank/DDBJ whole genome shotgun (WGS) entry which is preliminary data.</text>
</comment>
<name>A0A2H0YXJ3_9BACT</name>
<dbReference type="AlphaFoldDB" id="A0A2H0YXJ3"/>
<evidence type="ECO:0000256" key="4">
    <source>
        <dbReference type="SAM" id="Coils"/>
    </source>
</evidence>
<dbReference type="InterPro" id="IPR027417">
    <property type="entry name" value="P-loop_NTPase"/>
</dbReference>
<keyword evidence="3" id="KW-0067">ATP-binding</keyword>
<evidence type="ECO:0000313" key="6">
    <source>
        <dbReference type="EMBL" id="PIS43210.1"/>
    </source>
</evidence>
<keyword evidence="2" id="KW-0547">Nucleotide-binding</keyword>
<accession>A0A2H0YXJ3</accession>
<dbReference type="GO" id="GO:0016887">
    <property type="term" value="F:ATP hydrolysis activity"/>
    <property type="evidence" value="ECO:0007669"/>
    <property type="project" value="TreeGrafter"/>
</dbReference>
<evidence type="ECO:0000313" key="7">
    <source>
        <dbReference type="Proteomes" id="UP000228687"/>
    </source>
</evidence>
<organism evidence="6 7">
    <name type="scientific">Candidatus Kaiserbacteria bacterium CG08_land_8_20_14_0_20_50_21</name>
    <dbReference type="NCBI Taxonomy" id="1974604"/>
    <lineage>
        <taxon>Bacteria</taxon>
        <taxon>Candidatus Kaiseribacteriota</taxon>
    </lineage>
</organism>
<dbReference type="GO" id="GO:0005886">
    <property type="term" value="C:plasma membrane"/>
    <property type="evidence" value="ECO:0007669"/>
    <property type="project" value="TreeGrafter"/>
</dbReference>
<comment type="similarity">
    <text evidence="1">Belongs to the GSP E family.</text>
</comment>
<evidence type="ECO:0000259" key="5">
    <source>
        <dbReference type="PROSITE" id="PS00662"/>
    </source>
</evidence>
<dbReference type="EMBL" id="PEXT01000055">
    <property type="protein sequence ID" value="PIS43210.1"/>
    <property type="molecule type" value="Genomic_DNA"/>
</dbReference>
<evidence type="ECO:0000256" key="1">
    <source>
        <dbReference type="ARBA" id="ARBA00006611"/>
    </source>
</evidence>
<dbReference type="Gene3D" id="3.40.50.300">
    <property type="entry name" value="P-loop containing nucleotide triphosphate hydrolases"/>
    <property type="match status" value="1"/>
</dbReference>
<dbReference type="PANTHER" id="PTHR30258">
    <property type="entry name" value="TYPE II SECRETION SYSTEM PROTEIN GSPE-RELATED"/>
    <property type="match status" value="1"/>
</dbReference>
<protein>
    <recommendedName>
        <fullName evidence="5">Bacterial type II secretion system protein E domain-containing protein</fullName>
    </recommendedName>
</protein>
<dbReference type="GO" id="GO:0005524">
    <property type="term" value="F:ATP binding"/>
    <property type="evidence" value="ECO:0007669"/>
    <property type="project" value="UniProtKB-KW"/>
</dbReference>
<dbReference type="Pfam" id="PF00437">
    <property type="entry name" value="T2SSE"/>
    <property type="match status" value="1"/>
</dbReference>
<dbReference type="PROSITE" id="PS00662">
    <property type="entry name" value="T2SP_E"/>
    <property type="match status" value="1"/>
</dbReference>
<gene>
    <name evidence="6" type="ORF">COT23_02590</name>
</gene>
<dbReference type="CDD" id="cd01129">
    <property type="entry name" value="PulE-GspE-like"/>
    <property type="match status" value="1"/>
</dbReference>
<sequence>MDLPFDTKREEKKLTEVREREEEDVAHILSEKYGMAYADLSLKEIDNEALRVIPKEEAQRAEAAAFVKTAKTLSFAIHNPNNPALATLIADLTKRGFSLQKFLVSKKSLEKVLERYSDLSSTTESRAGMFTVATETLEKLTKESSTLKTLEQELNAATALKELDRVSHIFETILAGAFALRASDIHFEPSEKKTLLRLRIDGILFDAYFFDPATYHQLNSRIKLLSGVKLNINNQAQDGRFSVARAKNEVEMRISFIPGNYGESIVMRILDPEATKVSYKELGIHPKLLARLETEIRRPNGMLLTTGPTGSGKTTTLYSFLREIHTPEIKIITIEDPVEYHLDGIVQTQVLGEKYTFSEGLKSIVRQDPDIIMVGEIRDGETADIAIQAALTGHFVFSTLHTNNAAGTFPRLVDLGADPKSFGSAVTVSMAQRLVRKLNPNKKKERSLTDEEKKMIAKVFEPLSDKSLIPKKIETVWDPAPASDEETGYHGRIGLYEAIFMDDELAHFLRDNPPENEIAKLTAKQGYLTMAQDGILKALAGTTSISEVVATIDLPR</sequence>
<evidence type="ECO:0000256" key="2">
    <source>
        <dbReference type="ARBA" id="ARBA00022741"/>
    </source>
</evidence>
<dbReference type="PANTHER" id="PTHR30258:SF1">
    <property type="entry name" value="PROTEIN TRANSPORT PROTEIN HOFB HOMOLOG"/>
    <property type="match status" value="1"/>
</dbReference>
<dbReference type="SUPFAM" id="SSF160246">
    <property type="entry name" value="EspE N-terminal domain-like"/>
    <property type="match status" value="1"/>
</dbReference>
<reference evidence="7" key="1">
    <citation type="submission" date="2017-09" db="EMBL/GenBank/DDBJ databases">
        <title>Depth-based differentiation of microbial function through sediment-hosted aquifers and enrichment of novel symbionts in the deep terrestrial subsurface.</title>
        <authorList>
            <person name="Probst A.J."/>
            <person name="Ladd B."/>
            <person name="Jarett J.K."/>
            <person name="Geller-Mcgrath D.E."/>
            <person name="Sieber C.M.K."/>
            <person name="Emerson J.B."/>
            <person name="Anantharaman K."/>
            <person name="Thomas B.C."/>
            <person name="Malmstrom R."/>
            <person name="Stieglmeier M."/>
            <person name="Klingl A."/>
            <person name="Woyke T."/>
            <person name="Ryan C.M."/>
            <person name="Banfield J.F."/>
        </authorList>
    </citation>
    <scope>NUCLEOTIDE SEQUENCE [LARGE SCALE GENOMIC DNA]</scope>
</reference>
<feature type="domain" description="Bacterial type II secretion system protein E" evidence="5">
    <location>
        <begin position="365"/>
        <end position="379"/>
    </location>
</feature>